<name>A0A397B3D5_APHAT</name>
<organism evidence="7 8">
    <name type="scientific">Aphanomyces astaci</name>
    <name type="common">Crayfish plague agent</name>
    <dbReference type="NCBI Taxonomy" id="112090"/>
    <lineage>
        <taxon>Eukaryota</taxon>
        <taxon>Sar</taxon>
        <taxon>Stramenopiles</taxon>
        <taxon>Oomycota</taxon>
        <taxon>Saprolegniomycetes</taxon>
        <taxon>Saprolegniales</taxon>
        <taxon>Verrucalvaceae</taxon>
        <taxon>Aphanomyces</taxon>
    </lineage>
</organism>
<dbReference type="InterPro" id="IPR009003">
    <property type="entry name" value="Peptidase_S1_PA"/>
</dbReference>
<evidence type="ECO:0000313" key="7">
    <source>
        <dbReference type="EMBL" id="RHY13617.1"/>
    </source>
</evidence>
<dbReference type="EMBL" id="QUSZ01004582">
    <property type="protein sequence ID" value="RHY13617.1"/>
    <property type="molecule type" value="Genomic_DNA"/>
</dbReference>
<evidence type="ECO:0000256" key="1">
    <source>
        <dbReference type="ARBA" id="ARBA00022729"/>
    </source>
</evidence>
<dbReference type="GO" id="GO:0004252">
    <property type="term" value="F:serine-type endopeptidase activity"/>
    <property type="evidence" value="ECO:0007669"/>
    <property type="project" value="InterPro"/>
</dbReference>
<dbReference type="PANTHER" id="PTHR24276">
    <property type="entry name" value="POLYSERASE-RELATED"/>
    <property type="match status" value="1"/>
</dbReference>
<evidence type="ECO:0000259" key="6">
    <source>
        <dbReference type="Pfam" id="PF00089"/>
    </source>
</evidence>
<dbReference type="InterPro" id="IPR043504">
    <property type="entry name" value="Peptidase_S1_PA_chymotrypsin"/>
</dbReference>
<dbReference type="Gene3D" id="2.40.10.10">
    <property type="entry name" value="Trypsin-like serine proteases"/>
    <property type="match status" value="1"/>
</dbReference>
<reference evidence="7 8" key="1">
    <citation type="submission" date="2018-08" db="EMBL/GenBank/DDBJ databases">
        <title>Aphanomyces genome sequencing and annotation.</title>
        <authorList>
            <person name="Minardi D."/>
            <person name="Oidtmann B."/>
            <person name="Van Der Giezen M."/>
            <person name="Studholme D.J."/>
        </authorList>
    </citation>
    <scope>NUCLEOTIDE SEQUENCE [LARGE SCALE GENOMIC DNA]</scope>
    <source>
        <strain evidence="7 8">Kv</strain>
    </source>
</reference>
<protein>
    <recommendedName>
        <fullName evidence="6">Peptidase S1 domain-containing protein</fullName>
    </recommendedName>
</protein>
<gene>
    <name evidence="7" type="ORF">DYB36_009784</name>
</gene>
<dbReference type="AlphaFoldDB" id="A0A397B3D5"/>
<evidence type="ECO:0000256" key="3">
    <source>
        <dbReference type="ARBA" id="ARBA00023157"/>
    </source>
</evidence>
<proteinExistence type="predicted"/>
<dbReference type="GO" id="GO:0006508">
    <property type="term" value="P:proteolysis"/>
    <property type="evidence" value="ECO:0007669"/>
    <property type="project" value="InterPro"/>
</dbReference>
<keyword evidence="3" id="KW-1015">Disulfide bond</keyword>
<keyword evidence="4" id="KW-0325">Glycoprotein</keyword>
<dbReference type="PROSITE" id="PS00134">
    <property type="entry name" value="TRYPSIN_HIS"/>
    <property type="match status" value="1"/>
</dbReference>
<keyword evidence="2" id="KW-0843">Virulence</keyword>
<dbReference type="InterPro" id="IPR001254">
    <property type="entry name" value="Trypsin_dom"/>
</dbReference>
<feature type="region of interest" description="Disordered" evidence="5">
    <location>
        <begin position="1"/>
        <end position="22"/>
    </location>
</feature>
<dbReference type="PANTHER" id="PTHR24276:SF98">
    <property type="entry name" value="FI18310P1-RELATED"/>
    <property type="match status" value="1"/>
</dbReference>
<evidence type="ECO:0000256" key="2">
    <source>
        <dbReference type="ARBA" id="ARBA00023026"/>
    </source>
</evidence>
<dbReference type="Proteomes" id="UP000265427">
    <property type="component" value="Unassembled WGS sequence"/>
</dbReference>
<feature type="compositionally biased region" description="Basic and acidic residues" evidence="5">
    <location>
        <begin position="1"/>
        <end position="10"/>
    </location>
</feature>
<accession>A0A397B3D5</accession>
<dbReference type="Pfam" id="PF00089">
    <property type="entry name" value="Trypsin"/>
    <property type="match status" value="1"/>
</dbReference>
<feature type="domain" description="Peptidase S1" evidence="6">
    <location>
        <begin position="86"/>
        <end position="167"/>
    </location>
</feature>
<evidence type="ECO:0000256" key="5">
    <source>
        <dbReference type="SAM" id="MobiDB-lite"/>
    </source>
</evidence>
<dbReference type="InterPro" id="IPR050430">
    <property type="entry name" value="Peptidase_S1"/>
</dbReference>
<sequence length="173" mass="18805">MKSRSSDMRAHTPGKPFTPHVKPELVTPAKYSMPLRVTVNGPPELPSHTSLNSLSAQIMEAVMLILVSLLWPPPLSPKSANPPPVVDGTEVPVGKYPYVTGLRRTETGSSNCIASLVAPKILVTAAHCSSFAWTMFASIGSHYFDGTKDGELIKIVKRTQHPKYNPYQSRAPT</sequence>
<dbReference type="InterPro" id="IPR018114">
    <property type="entry name" value="TRYPSIN_HIS"/>
</dbReference>
<evidence type="ECO:0000256" key="4">
    <source>
        <dbReference type="ARBA" id="ARBA00023180"/>
    </source>
</evidence>
<keyword evidence="1" id="KW-0732">Signal</keyword>
<comment type="caution">
    <text evidence="7">The sequence shown here is derived from an EMBL/GenBank/DDBJ whole genome shotgun (WGS) entry which is preliminary data.</text>
</comment>
<evidence type="ECO:0000313" key="8">
    <source>
        <dbReference type="Proteomes" id="UP000265427"/>
    </source>
</evidence>
<dbReference type="SUPFAM" id="SSF50494">
    <property type="entry name" value="Trypsin-like serine proteases"/>
    <property type="match status" value="1"/>
</dbReference>